<dbReference type="AlphaFoldDB" id="A0A2W2DX33"/>
<accession>A0A2W2DX33</accession>
<reference evidence="2 3" key="1">
    <citation type="submission" date="2018-01" db="EMBL/GenBank/DDBJ databases">
        <title>Draft genome sequence of Jishengella sp. NA12.</title>
        <authorList>
            <person name="Sahin N."/>
            <person name="Ay H."/>
            <person name="Saygin H."/>
        </authorList>
    </citation>
    <scope>NUCLEOTIDE SEQUENCE [LARGE SCALE GENOMIC DNA]</scope>
    <source>
        <strain evidence="2 3">NA12</strain>
    </source>
</reference>
<feature type="compositionally biased region" description="Basic and acidic residues" evidence="1">
    <location>
        <begin position="23"/>
        <end position="33"/>
    </location>
</feature>
<evidence type="ECO:0000313" key="2">
    <source>
        <dbReference type="EMBL" id="PZG04388.1"/>
    </source>
</evidence>
<sequence length="66" mass="7060">MGRGRSARADCPTCGRQVSVARQTERLSTHNDPETGEECTSSRQQIDLYGGDPAAPAAALTRTPKE</sequence>
<feature type="region of interest" description="Disordered" evidence="1">
    <location>
        <begin position="22"/>
        <end position="66"/>
    </location>
</feature>
<evidence type="ECO:0000313" key="3">
    <source>
        <dbReference type="Proteomes" id="UP000248924"/>
    </source>
</evidence>
<protein>
    <submittedName>
        <fullName evidence="2">Uncharacterized protein</fullName>
    </submittedName>
</protein>
<organism evidence="2 3">
    <name type="scientific">Micromonospora craterilacus</name>
    <dbReference type="NCBI Taxonomy" id="1655439"/>
    <lineage>
        <taxon>Bacteria</taxon>
        <taxon>Bacillati</taxon>
        <taxon>Actinomycetota</taxon>
        <taxon>Actinomycetes</taxon>
        <taxon>Micromonosporales</taxon>
        <taxon>Micromonosporaceae</taxon>
        <taxon>Micromonospora</taxon>
    </lineage>
</organism>
<keyword evidence="3" id="KW-1185">Reference proteome</keyword>
<comment type="caution">
    <text evidence="2">The sequence shown here is derived from an EMBL/GenBank/DDBJ whole genome shotgun (WGS) entry which is preliminary data.</text>
</comment>
<proteinExistence type="predicted"/>
<name>A0A2W2DX33_9ACTN</name>
<dbReference type="EMBL" id="POTY01000420">
    <property type="protein sequence ID" value="PZG04388.1"/>
    <property type="molecule type" value="Genomic_DNA"/>
</dbReference>
<evidence type="ECO:0000256" key="1">
    <source>
        <dbReference type="SAM" id="MobiDB-lite"/>
    </source>
</evidence>
<gene>
    <name evidence="2" type="ORF">C1I95_33310</name>
</gene>
<dbReference type="Proteomes" id="UP000248924">
    <property type="component" value="Unassembled WGS sequence"/>
</dbReference>